<keyword evidence="2" id="KW-0723">Serine/threonine-protein kinase</keyword>
<organism evidence="13">
    <name type="scientific">Davidia involucrata</name>
    <name type="common">Dove tree</name>
    <dbReference type="NCBI Taxonomy" id="16924"/>
    <lineage>
        <taxon>Eukaryota</taxon>
        <taxon>Viridiplantae</taxon>
        <taxon>Streptophyta</taxon>
        <taxon>Embryophyta</taxon>
        <taxon>Tracheophyta</taxon>
        <taxon>Spermatophyta</taxon>
        <taxon>Magnoliopsida</taxon>
        <taxon>eudicotyledons</taxon>
        <taxon>Gunneridae</taxon>
        <taxon>Pentapetalae</taxon>
        <taxon>asterids</taxon>
        <taxon>Cornales</taxon>
        <taxon>Nyssaceae</taxon>
        <taxon>Davidia</taxon>
    </lineage>
</organism>
<dbReference type="FunFam" id="3.30.200.20:FF:000195">
    <property type="entry name" value="G-type lectin S-receptor-like serine/threonine-protein kinase"/>
    <property type="match status" value="1"/>
</dbReference>
<dbReference type="PANTHER" id="PTHR27002">
    <property type="entry name" value="RECEPTOR-LIKE SERINE/THREONINE-PROTEIN KINASE SD1-8"/>
    <property type="match status" value="1"/>
</dbReference>
<dbReference type="Gene3D" id="1.10.510.10">
    <property type="entry name" value="Transferase(Phosphotransferase) domain 1"/>
    <property type="match status" value="1"/>
</dbReference>
<dbReference type="InterPro" id="IPR001245">
    <property type="entry name" value="Ser-Thr/Tyr_kinase_cat_dom"/>
</dbReference>
<comment type="catalytic activity">
    <reaction evidence="11">
        <text>L-seryl-[protein] + ATP = O-phospho-L-seryl-[protein] + ADP + H(+)</text>
        <dbReference type="Rhea" id="RHEA:17989"/>
        <dbReference type="Rhea" id="RHEA-COMP:9863"/>
        <dbReference type="Rhea" id="RHEA-COMP:11604"/>
        <dbReference type="ChEBI" id="CHEBI:15378"/>
        <dbReference type="ChEBI" id="CHEBI:29999"/>
        <dbReference type="ChEBI" id="CHEBI:30616"/>
        <dbReference type="ChEBI" id="CHEBI:83421"/>
        <dbReference type="ChEBI" id="CHEBI:456216"/>
        <dbReference type="EC" id="2.7.11.1"/>
    </reaction>
</comment>
<evidence type="ECO:0000256" key="11">
    <source>
        <dbReference type="ARBA" id="ARBA00048679"/>
    </source>
</evidence>
<dbReference type="AlphaFoldDB" id="A0A5B7AF44"/>
<keyword evidence="5" id="KW-0547">Nucleotide-binding</keyword>
<evidence type="ECO:0000256" key="5">
    <source>
        <dbReference type="ARBA" id="ARBA00022741"/>
    </source>
</evidence>
<dbReference type="GO" id="GO:0004674">
    <property type="term" value="F:protein serine/threonine kinase activity"/>
    <property type="evidence" value="ECO:0007669"/>
    <property type="project" value="UniProtKB-KW"/>
</dbReference>
<sequence>MLAYTFVEHCHMMLTKIFFCSYQPDTTERQDAIKESASLLLFQFGTNVAAIEGGSNANGLELTRKKGHELPLLSFSSIATATDDFSTANKLGEGGFGPVYKGKLLGHEIAEKRLSRLSSQGLEEFRNEIQLISKLQHTNLVRLLGYCIQQEEKILIYEYMSNNSLDSFIFDSTKRTLQDWRKRVNIIEGIAQGLLYLHKYSRLKIIHRDLKTSNILLDSYMNPKISDFGLARIFYENRSQAKTKRVVGTYGYMSPEYAVHGIFSTKSDVFSFGVIC</sequence>
<dbReference type="GO" id="GO:0005524">
    <property type="term" value="F:ATP binding"/>
    <property type="evidence" value="ECO:0007669"/>
    <property type="project" value="UniProtKB-KW"/>
</dbReference>
<gene>
    <name evidence="13" type="ORF">Din_024196</name>
</gene>
<dbReference type="SMART" id="SM00220">
    <property type="entry name" value="S_TKc"/>
    <property type="match status" value="1"/>
</dbReference>
<dbReference type="PROSITE" id="PS00108">
    <property type="entry name" value="PROTEIN_KINASE_ST"/>
    <property type="match status" value="1"/>
</dbReference>
<evidence type="ECO:0000256" key="10">
    <source>
        <dbReference type="ARBA" id="ARBA00047899"/>
    </source>
</evidence>
<keyword evidence="9" id="KW-0325">Glycoprotein</keyword>
<evidence type="ECO:0000256" key="4">
    <source>
        <dbReference type="ARBA" id="ARBA00022729"/>
    </source>
</evidence>
<evidence type="ECO:0000256" key="1">
    <source>
        <dbReference type="ARBA" id="ARBA00012513"/>
    </source>
</evidence>
<feature type="domain" description="Protein kinase" evidence="12">
    <location>
        <begin position="85"/>
        <end position="276"/>
    </location>
</feature>
<dbReference type="SUPFAM" id="SSF56112">
    <property type="entry name" value="Protein kinase-like (PK-like)"/>
    <property type="match status" value="1"/>
</dbReference>
<name>A0A5B7AF44_DAVIN</name>
<dbReference type="EC" id="2.7.11.1" evidence="1"/>
<accession>A0A5B7AF44</accession>
<dbReference type="InterPro" id="IPR000719">
    <property type="entry name" value="Prot_kinase_dom"/>
</dbReference>
<evidence type="ECO:0000256" key="3">
    <source>
        <dbReference type="ARBA" id="ARBA00022679"/>
    </source>
</evidence>
<protein>
    <recommendedName>
        <fullName evidence="1">non-specific serine/threonine protein kinase</fullName>
        <ecNumber evidence="1">2.7.11.1</ecNumber>
    </recommendedName>
</protein>
<comment type="catalytic activity">
    <reaction evidence="10">
        <text>L-threonyl-[protein] + ATP = O-phospho-L-threonyl-[protein] + ADP + H(+)</text>
        <dbReference type="Rhea" id="RHEA:46608"/>
        <dbReference type="Rhea" id="RHEA-COMP:11060"/>
        <dbReference type="Rhea" id="RHEA-COMP:11605"/>
        <dbReference type="ChEBI" id="CHEBI:15378"/>
        <dbReference type="ChEBI" id="CHEBI:30013"/>
        <dbReference type="ChEBI" id="CHEBI:30616"/>
        <dbReference type="ChEBI" id="CHEBI:61977"/>
        <dbReference type="ChEBI" id="CHEBI:456216"/>
        <dbReference type="EC" id="2.7.11.1"/>
    </reaction>
</comment>
<dbReference type="FunFam" id="1.10.510.10:FF:001019">
    <property type="entry name" value="G-type lectin S-receptor-like serine/threonine-protein kinase B120"/>
    <property type="match status" value="1"/>
</dbReference>
<dbReference type="PANTHER" id="PTHR27002:SF944">
    <property type="entry name" value="G-TYPE LECTIN S-RECEPTOR-LIKE SERINE_THREONINE-PROTEIN KINASE CES101"/>
    <property type="match status" value="1"/>
</dbReference>
<dbReference type="EMBL" id="GHES01024196">
    <property type="protein sequence ID" value="MPA54755.1"/>
    <property type="molecule type" value="Transcribed_RNA"/>
</dbReference>
<dbReference type="Gene3D" id="3.30.200.20">
    <property type="entry name" value="Phosphorylase Kinase, domain 1"/>
    <property type="match status" value="1"/>
</dbReference>
<dbReference type="PROSITE" id="PS50011">
    <property type="entry name" value="PROTEIN_KINASE_DOM"/>
    <property type="match status" value="1"/>
</dbReference>
<evidence type="ECO:0000259" key="12">
    <source>
        <dbReference type="PROSITE" id="PS50011"/>
    </source>
</evidence>
<keyword evidence="8" id="KW-1015">Disulfide bond</keyword>
<keyword evidence="3" id="KW-0808">Transferase</keyword>
<dbReference type="Pfam" id="PF07714">
    <property type="entry name" value="PK_Tyr_Ser-Thr"/>
    <property type="match status" value="1"/>
</dbReference>
<evidence type="ECO:0000256" key="2">
    <source>
        <dbReference type="ARBA" id="ARBA00022527"/>
    </source>
</evidence>
<dbReference type="InterPro" id="IPR011009">
    <property type="entry name" value="Kinase-like_dom_sf"/>
</dbReference>
<keyword evidence="6" id="KW-0418">Kinase</keyword>
<keyword evidence="4" id="KW-0732">Signal</keyword>
<evidence type="ECO:0000256" key="9">
    <source>
        <dbReference type="ARBA" id="ARBA00023180"/>
    </source>
</evidence>
<dbReference type="GO" id="GO:0005886">
    <property type="term" value="C:plasma membrane"/>
    <property type="evidence" value="ECO:0007669"/>
    <property type="project" value="TreeGrafter"/>
</dbReference>
<evidence type="ECO:0000256" key="6">
    <source>
        <dbReference type="ARBA" id="ARBA00022777"/>
    </source>
</evidence>
<dbReference type="InterPro" id="IPR008271">
    <property type="entry name" value="Ser/Thr_kinase_AS"/>
</dbReference>
<evidence type="ECO:0000256" key="7">
    <source>
        <dbReference type="ARBA" id="ARBA00022840"/>
    </source>
</evidence>
<keyword evidence="7" id="KW-0067">ATP-binding</keyword>
<evidence type="ECO:0000256" key="8">
    <source>
        <dbReference type="ARBA" id="ARBA00023157"/>
    </source>
</evidence>
<reference evidence="13" key="1">
    <citation type="submission" date="2019-08" db="EMBL/GenBank/DDBJ databases">
        <title>Reference gene set and small RNA set construction with multiple tissues from Davidia involucrata Baill.</title>
        <authorList>
            <person name="Yang H."/>
            <person name="Zhou C."/>
            <person name="Li G."/>
            <person name="Wang J."/>
            <person name="Gao P."/>
            <person name="Wang M."/>
            <person name="Wang R."/>
            <person name="Zhao Y."/>
        </authorList>
    </citation>
    <scope>NUCLEOTIDE SEQUENCE</scope>
    <source>
        <tissue evidence="13">Mixed with DoveR01_LX</tissue>
    </source>
</reference>
<proteinExistence type="predicted"/>
<evidence type="ECO:0000313" key="13">
    <source>
        <dbReference type="EMBL" id="MPA54755.1"/>
    </source>
</evidence>